<evidence type="ECO:0000313" key="2">
    <source>
        <dbReference type="WBParaSite" id="ES5_v2.g13679.t1"/>
    </source>
</evidence>
<protein>
    <submittedName>
        <fullName evidence="2">Uncharacterized protein</fullName>
    </submittedName>
</protein>
<accession>A0AC34F9Y8</accession>
<evidence type="ECO:0000313" key="1">
    <source>
        <dbReference type="Proteomes" id="UP000887579"/>
    </source>
</evidence>
<dbReference type="Proteomes" id="UP000887579">
    <property type="component" value="Unplaced"/>
</dbReference>
<organism evidence="1 2">
    <name type="scientific">Panagrolaimus sp. ES5</name>
    <dbReference type="NCBI Taxonomy" id="591445"/>
    <lineage>
        <taxon>Eukaryota</taxon>
        <taxon>Metazoa</taxon>
        <taxon>Ecdysozoa</taxon>
        <taxon>Nematoda</taxon>
        <taxon>Chromadorea</taxon>
        <taxon>Rhabditida</taxon>
        <taxon>Tylenchina</taxon>
        <taxon>Panagrolaimomorpha</taxon>
        <taxon>Panagrolaimoidea</taxon>
        <taxon>Panagrolaimidae</taxon>
        <taxon>Panagrolaimus</taxon>
    </lineage>
</organism>
<name>A0AC34F9Y8_9BILA</name>
<dbReference type="WBParaSite" id="ES5_v2.g13679.t1">
    <property type="protein sequence ID" value="ES5_v2.g13679.t1"/>
    <property type="gene ID" value="ES5_v2.g13679"/>
</dbReference>
<sequence>MIEDNGQDWPLNAQDEFDRRLNSISTIDCENDIRRIHKQILNSVDDRYNSNSVKTPNPDLATVIPNIQKLAKAIAKRRADLTGSYQKSKLEQDQWNQFRLLENEVIELKNRIINQKVSVDKTFTIIGNNESEAVQLLKEHQRLEDAVEQTKVNYTHLLEHGSILTNNFPAKKGEIDAILKDLENSWNYLTALIVQRSNLLDIVVSFRQETEIYFSKLPEWMNFIKNQPDNVDRPLAELEEISKQQEEVENDIELSYSRSYDESMQLSQRLVMYLGQERAGKDESYRHVLEIIQKLTRSRREMHGLYEDKRIKLALKMSFTAFIEESASVINWIDAHGLPHMRKKTTIGTSSPEVRKLHNHHQSFKSVAENTRKNAFQLYQVAEKLSENESEATSQAYSTVIEESDKLIRMLKKQKELLDVDISKDEAHIEEMTNFIQTQHSKEIERWPYQRNCVQIGHASRNFINECTLICRQIIEWRKDLVPLQPPHRNERMFYEYLKCTDENIKQVEDASNDFAQRYSEIIHMIETKQLNLIDVTTEKPITELLTHKFQQLNQVVDETLKRANSLKQELSINRDIRETFLRKDAIVNEMKKEIDKINHLMVRIPETKEEAKKLEIMFDEIKPKIQKIIPSFNNIRDIFNCLVMNTTDKQRKDIMIAHDTLIKTWETCIAKVNDCQKFILQAIGFHNMNEGLTPLIDQLLQSPTKHDYCQDSKNPDLVSYLSALQTKNASDKEKFLKTTIHSRKVYDDFIKTIQKCPMKKEYRISKEQDIRQQMEFSERRQKEVLKLINDRTKNIEQCQRAVFVRRMVQDVQTWLKTDSNVRKFYEDYKNLRSLPDEILQEKHAEFLEFKNKAKKKQHEVKEINRHAELYHQDGINIVHSKEVQECQHTVTEYFKTFWKHVEDMDKQFKILLGGAIERISPSDDSSVNDITERFSDSTLEEKILQTDDQKADIQMRFVCWGE</sequence>
<proteinExistence type="predicted"/>
<reference evidence="2" key="1">
    <citation type="submission" date="2022-11" db="UniProtKB">
        <authorList>
            <consortium name="WormBaseParasite"/>
        </authorList>
    </citation>
    <scope>IDENTIFICATION</scope>
</reference>